<evidence type="ECO:0000313" key="2">
    <source>
        <dbReference type="Proteomes" id="UP001550628"/>
    </source>
</evidence>
<dbReference type="PANTHER" id="PTHR38460:SF1">
    <property type="entry name" value="TAUTOMERASE YOLI-RELATED"/>
    <property type="match status" value="1"/>
</dbReference>
<sequence>MPHAQIEVRRHWSTGEEVAIIDAVHGALVAAFRIPVEDKHVRLVVHEPHRFAHPSTLARPDLLTLVHIDCFEGRSTNAKRRLYAEIVERLSRIGIPRDHVSITIRDIPMENWGIRGGQAACDVDLGFAVDV</sequence>
<dbReference type="EMBL" id="JBEYBF010000007">
    <property type="protein sequence ID" value="MEU1952829.1"/>
    <property type="molecule type" value="Genomic_DNA"/>
</dbReference>
<dbReference type="Gene3D" id="3.30.429.10">
    <property type="entry name" value="Macrophage Migration Inhibitory Factor"/>
    <property type="match status" value="1"/>
</dbReference>
<accession>A0ABV2WPL1</accession>
<proteinExistence type="predicted"/>
<comment type="caution">
    <text evidence="1">The sequence shown here is derived from an EMBL/GenBank/DDBJ whole genome shotgun (WGS) entry which is preliminary data.</text>
</comment>
<name>A0ABV2WPL1_9NOCA</name>
<dbReference type="Pfam" id="PF14552">
    <property type="entry name" value="Tautomerase_2"/>
    <property type="match status" value="1"/>
</dbReference>
<dbReference type="RefSeq" id="WP_356957197.1">
    <property type="nucleotide sequence ID" value="NZ_JBEYBD010000008.1"/>
</dbReference>
<reference evidence="1 2" key="1">
    <citation type="submission" date="2024-06" db="EMBL/GenBank/DDBJ databases">
        <title>The Natural Products Discovery Center: Release of the First 8490 Sequenced Strains for Exploring Actinobacteria Biosynthetic Diversity.</title>
        <authorList>
            <person name="Kalkreuter E."/>
            <person name="Kautsar S.A."/>
            <person name="Yang D."/>
            <person name="Bader C.D."/>
            <person name="Teijaro C.N."/>
            <person name="Fluegel L."/>
            <person name="Davis C.M."/>
            <person name="Simpson J.R."/>
            <person name="Lauterbach L."/>
            <person name="Steele A.D."/>
            <person name="Gui C."/>
            <person name="Meng S."/>
            <person name="Li G."/>
            <person name="Viehrig K."/>
            <person name="Ye F."/>
            <person name="Su P."/>
            <person name="Kiefer A.F."/>
            <person name="Nichols A."/>
            <person name="Cepeda A.J."/>
            <person name="Yan W."/>
            <person name="Fan B."/>
            <person name="Jiang Y."/>
            <person name="Adhikari A."/>
            <person name="Zheng C.-J."/>
            <person name="Schuster L."/>
            <person name="Cowan T.M."/>
            <person name="Smanski M.J."/>
            <person name="Chevrette M.G."/>
            <person name="De Carvalho L.P.S."/>
            <person name="Shen B."/>
        </authorList>
    </citation>
    <scope>NUCLEOTIDE SEQUENCE [LARGE SCALE GENOMIC DNA]</scope>
    <source>
        <strain evidence="1 2">NPDC019708</strain>
    </source>
</reference>
<evidence type="ECO:0000313" key="1">
    <source>
        <dbReference type="EMBL" id="MEU1952829.1"/>
    </source>
</evidence>
<gene>
    <name evidence="1" type="ORF">ABZ510_13270</name>
</gene>
<protein>
    <submittedName>
        <fullName evidence="1">Tautomerase family protein</fullName>
    </submittedName>
</protein>
<organism evidence="1 2">
    <name type="scientific">Nocardia rhamnosiphila</name>
    <dbReference type="NCBI Taxonomy" id="426716"/>
    <lineage>
        <taxon>Bacteria</taxon>
        <taxon>Bacillati</taxon>
        <taxon>Actinomycetota</taxon>
        <taxon>Actinomycetes</taxon>
        <taxon>Mycobacteriales</taxon>
        <taxon>Nocardiaceae</taxon>
        <taxon>Nocardia</taxon>
    </lineage>
</organism>
<dbReference type="Proteomes" id="UP001550628">
    <property type="component" value="Unassembled WGS sequence"/>
</dbReference>
<dbReference type="InterPro" id="IPR037479">
    <property type="entry name" value="Tauto_MSAD"/>
</dbReference>
<dbReference type="PANTHER" id="PTHR38460">
    <property type="entry name" value="TAUTOMERASE YOLI-RELATED"/>
    <property type="match status" value="1"/>
</dbReference>
<dbReference type="SUPFAM" id="SSF55331">
    <property type="entry name" value="Tautomerase/MIF"/>
    <property type="match status" value="1"/>
</dbReference>
<dbReference type="InterPro" id="IPR014347">
    <property type="entry name" value="Tautomerase/MIF_sf"/>
</dbReference>
<keyword evidence="2" id="KW-1185">Reference proteome</keyword>